<gene>
    <name evidence="2" type="ORF">PPRIM_AZ9-3.1.T0200068</name>
</gene>
<keyword evidence="1" id="KW-1133">Transmembrane helix</keyword>
<feature type="transmembrane region" description="Helical" evidence="1">
    <location>
        <begin position="74"/>
        <end position="95"/>
    </location>
</feature>
<proteinExistence type="predicted"/>
<evidence type="ECO:0000256" key="1">
    <source>
        <dbReference type="SAM" id="Phobius"/>
    </source>
</evidence>
<evidence type="ECO:0000313" key="3">
    <source>
        <dbReference type="Proteomes" id="UP000688137"/>
    </source>
</evidence>
<feature type="transmembrane region" description="Helical" evidence="1">
    <location>
        <begin position="101"/>
        <end position="123"/>
    </location>
</feature>
<keyword evidence="1" id="KW-0812">Transmembrane</keyword>
<comment type="caution">
    <text evidence="2">The sequence shown here is derived from an EMBL/GenBank/DDBJ whole genome shotgun (WGS) entry which is preliminary data.</text>
</comment>
<evidence type="ECO:0000313" key="2">
    <source>
        <dbReference type="EMBL" id="CAD8052921.1"/>
    </source>
</evidence>
<keyword evidence="3" id="KW-1185">Reference proteome</keyword>
<dbReference type="AlphaFoldDB" id="A0A8S1KF43"/>
<sequence>MITILKNTLIIYVGLLGLSTIGSLFICLDQDYHQQCPSHVITILSDLSVIPIINDARMMLIPIIKELPPQWITILIWSSLMMTTALIISVMYLAAKFTYEMLMNLVKLIVIIILISLICAWLMNVQEIPSKLQYYLKYLQLFQQ</sequence>
<dbReference type="OMA" id="CPSHVIT"/>
<feature type="transmembrane region" description="Helical" evidence="1">
    <location>
        <begin position="9"/>
        <end position="26"/>
    </location>
</feature>
<dbReference type="Proteomes" id="UP000688137">
    <property type="component" value="Unassembled WGS sequence"/>
</dbReference>
<dbReference type="EMBL" id="CAJJDM010000017">
    <property type="protein sequence ID" value="CAD8052921.1"/>
    <property type="molecule type" value="Genomic_DNA"/>
</dbReference>
<organism evidence="2 3">
    <name type="scientific">Paramecium primaurelia</name>
    <dbReference type="NCBI Taxonomy" id="5886"/>
    <lineage>
        <taxon>Eukaryota</taxon>
        <taxon>Sar</taxon>
        <taxon>Alveolata</taxon>
        <taxon>Ciliophora</taxon>
        <taxon>Intramacronucleata</taxon>
        <taxon>Oligohymenophorea</taxon>
        <taxon>Peniculida</taxon>
        <taxon>Parameciidae</taxon>
        <taxon>Paramecium</taxon>
    </lineage>
</organism>
<name>A0A8S1KF43_PARPR</name>
<reference evidence="2" key="1">
    <citation type="submission" date="2021-01" db="EMBL/GenBank/DDBJ databases">
        <authorList>
            <consortium name="Genoscope - CEA"/>
            <person name="William W."/>
        </authorList>
    </citation>
    <scope>NUCLEOTIDE SEQUENCE</scope>
</reference>
<protein>
    <submittedName>
        <fullName evidence="2">Uncharacterized protein</fullName>
    </submittedName>
</protein>
<keyword evidence="1" id="KW-0472">Membrane</keyword>
<accession>A0A8S1KF43</accession>